<sequence>MRILCDVHTHTMYSRHAYSTMEENVREAASQGFELLGLTDHFSSMLYGEQTLKNFQFFLNLNVIPEVWHGVCVLHGCEVDIVDLEGNLFGHDIVVDTSINGDKLAHPRYLGDLVLSRCDYAVASIHGKDWARSATPAQVTRMYVNVLDNPHVLILGHLGRSFLDFDVDALVRECRDRGKLIEINEATYAEGHATEQQDRCRRIAERCAELGCMVSFGSDAHIATRIAHADCVSRLLDEIHFPKELMACRDAATFLKVKEAAGVGIPH</sequence>
<proteinExistence type="predicted"/>
<evidence type="ECO:0000313" key="2">
    <source>
        <dbReference type="EMBL" id="MBF4807897.1"/>
    </source>
</evidence>
<comment type="caution">
    <text evidence="2">The sequence shown here is derived from an EMBL/GenBank/DDBJ whole genome shotgun (WGS) entry which is preliminary data.</text>
</comment>
<dbReference type="PANTHER" id="PTHR36928:SF1">
    <property type="entry name" value="PHOSPHATASE YCDX-RELATED"/>
    <property type="match status" value="1"/>
</dbReference>
<accession>A0A930W1Z9</accession>
<name>A0A930W1Z9_9ACTN</name>
<dbReference type="InterPro" id="IPR050243">
    <property type="entry name" value="PHP_phosphatase"/>
</dbReference>
<dbReference type="PANTHER" id="PTHR36928">
    <property type="entry name" value="PHOSPHATASE YCDX-RELATED"/>
    <property type="match status" value="1"/>
</dbReference>
<dbReference type="SMART" id="SM00481">
    <property type="entry name" value="POLIIIAc"/>
    <property type="match status" value="1"/>
</dbReference>
<dbReference type="Gene3D" id="3.20.20.140">
    <property type="entry name" value="Metal-dependent hydrolases"/>
    <property type="match status" value="1"/>
</dbReference>
<dbReference type="CDD" id="cd07437">
    <property type="entry name" value="PHP_HisPPase_Ycdx_like"/>
    <property type="match status" value="1"/>
</dbReference>
<dbReference type="InterPro" id="IPR003141">
    <property type="entry name" value="Pol/His_phosphatase_N"/>
</dbReference>
<dbReference type="InterPro" id="IPR016195">
    <property type="entry name" value="Pol/histidinol_Pase-like"/>
</dbReference>
<organism evidence="2 3">
    <name type="scientific">Lancefieldella rimae</name>
    <dbReference type="NCBI Taxonomy" id="1383"/>
    <lineage>
        <taxon>Bacteria</taxon>
        <taxon>Bacillati</taxon>
        <taxon>Actinomycetota</taxon>
        <taxon>Coriobacteriia</taxon>
        <taxon>Coriobacteriales</taxon>
        <taxon>Atopobiaceae</taxon>
        <taxon>Lancefieldella</taxon>
    </lineage>
</organism>
<dbReference type="EMBL" id="JABZGW010000161">
    <property type="protein sequence ID" value="MBF4807897.1"/>
    <property type="molecule type" value="Genomic_DNA"/>
</dbReference>
<dbReference type="Pfam" id="PF02811">
    <property type="entry name" value="PHP"/>
    <property type="match status" value="1"/>
</dbReference>
<dbReference type="AlphaFoldDB" id="A0A930W1Z9"/>
<dbReference type="InterPro" id="IPR004013">
    <property type="entry name" value="PHP_dom"/>
</dbReference>
<dbReference type="GO" id="GO:0042578">
    <property type="term" value="F:phosphoric ester hydrolase activity"/>
    <property type="evidence" value="ECO:0007669"/>
    <property type="project" value="TreeGrafter"/>
</dbReference>
<dbReference type="SUPFAM" id="SSF89550">
    <property type="entry name" value="PHP domain-like"/>
    <property type="match status" value="1"/>
</dbReference>
<evidence type="ECO:0000313" key="3">
    <source>
        <dbReference type="Proteomes" id="UP000698335"/>
    </source>
</evidence>
<feature type="domain" description="Polymerase/histidinol phosphatase N-terminal" evidence="1">
    <location>
        <begin position="5"/>
        <end position="83"/>
    </location>
</feature>
<evidence type="ECO:0000259" key="1">
    <source>
        <dbReference type="SMART" id="SM00481"/>
    </source>
</evidence>
<dbReference type="GO" id="GO:0005829">
    <property type="term" value="C:cytosol"/>
    <property type="evidence" value="ECO:0007669"/>
    <property type="project" value="TreeGrafter"/>
</dbReference>
<protein>
    <submittedName>
        <fullName evidence="2">Phosphatase</fullName>
    </submittedName>
</protein>
<dbReference type="Proteomes" id="UP000698335">
    <property type="component" value="Unassembled WGS sequence"/>
</dbReference>
<dbReference type="GO" id="GO:0008270">
    <property type="term" value="F:zinc ion binding"/>
    <property type="evidence" value="ECO:0007669"/>
    <property type="project" value="TreeGrafter"/>
</dbReference>
<reference evidence="2" key="1">
    <citation type="submission" date="2020-04" db="EMBL/GenBank/DDBJ databases">
        <title>Deep metagenomics examines the oral microbiome during advanced dental caries in children, revealing novel taxa and co-occurrences with host molecules.</title>
        <authorList>
            <person name="Baker J.L."/>
            <person name="Morton J.T."/>
            <person name="Dinis M."/>
            <person name="Alvarez R."/>
            <person name="Tran N.C."/>
            <person name="Knight R."/>
            <person name="Edlund A."/>
        </authorList>
    </citation>
    <scope>NUCLEOTIDE SEQUENCE</scope>
    <source>
        <strain evidence="2">JCVI_38_bin.5</strain>
    </source>
</reference>
<gene>
    <name evidence="2" type="ORF">HXK26_04295</name>
</gene>